<dbReference type="InterPro" id="IPR051712">
    <property type="entry name" value="ARTD-AVP"/>
</dbReference>
<feature type="signal peptide" evidence="4">
    <location>
        <begin position="1"/>
        <end position="34"/>
    </location>
</feature>
<keyword evidence="8" id="KW-1185">Reference proteome</keyword>
<dbReference type="SUPFAM" id="SSF56399">
    <property type="entry name" value="ADP-ribosylation"/>
    <property type="match status" value="2"/>
</dbReference>
<evidence type="ECO:0000313" key="8">
    <source>
        <dbReference type="Proteomes" id="UP001152797"/>
    </source>
</evidence>
<dbReference type="PANTHER" id="PTHR45740:SF2">
    <property type="entry name" value="POLY [ADP-RIBOSE] POLYMERASE"/>
    <property type="match status" value="1"/>
</dbReference>
<evidence type="ECO:0000313" key="7">
    <source>
        <dbReference type="EMBL" id="CAL1164564.1"/>
    </source>
</evidence>
<reference evidence="7" key="2">
    <citation type="submission" date="2024-04" db="EMBL/GenBank/DDBJ databases">
        <authorList>
            <person name="Chen Y."/>
            <person name="Shah S."/>
            <person name="Dougan E. K."/>
            <person name="Thang M."/>
            <person name="Chan C."/>
        </authorList>
    </citation>
    <scope>NUCLEOTIDE SEQUENCE [LARGE SCALE GENOMIC DNA]</scope>
</reference>
<accession>A0A9P1GI78</accession>
<organism evidence="6">
    <name type="scientific">Cladocopium goreaui</name>
    <dbReference type="NCBI Taxonomy" id="2562237"/>
    <lineage>
        <taxon>Eukaryota</taxon>
        <taxon>Sar</taxon>
        <taxon>Alveolata</taxon>
        <taxon>Dinophyceae</taxon>
        <taxon>Suessiales</taxon>
        <taxon>Symbiodiniaceae</taxon>
        <taxon>Cladocopium</taxon>
    </lineage>
</organism>
<keyword evidence="1" id="KW-0520">NAD</keyword>
<evidence type="ECO:0000259" key="5">
    <source>
        <dbReference type="PROSITE" id="PS51059"/>
    </source>
</evidence>
<dbReference type="EMBL" id="CAMXCT010005035">
    <property type="protein sequence ID" value="CAI4011189.1"/>
    <property type="molecule type" value="Genomic_DNA"/>
</dbReference>
<keyword evidence="3" id="KW-0812">Transmembrane</keyword>
<sequence>MRFAHGVLWKWLPSRRSDATSIFLVLIALPWVFAQPPPPGPHEESGDGDEVSHDHHDHGRGGGFLEEKLLILAIGLALGGALFIFLLRWWKIRAEKRKILMRSDTEIEVLPLGEAAKSVPKYWTGFRESKNDTRAKATEDLAFDELHYAPHEDMKFFQDMLNKTYKDIVTRDRKCPTQTHGSTAGGCPCVQKDGDPGLPTGYQLLRAIRVEDSAMFRRYTERRERIKQCREGCEPLEPTTLTRQAIESYTKSWLPMWIWSKEPPIAELDHSLNEVYLWHGTPVRQGLAIAQDDFKISLAGSGNGSMFGEGLYFAESCTKADEYARDDTGHYSDVRALLLCRVCMGRIHYTTEPEPDALQKFLDGERDSTLADLAASRNTFREFVVYDAEQVYPEYVLLYKRLHQSETPEPLPKELPFLLELPLYWKNVCENPHSPGFREHWLVKEKIRELIERLANGTSSLGGPYTVAKVMRVEDSKLWLRYMETKHQLTLEAQKTRFPPPNELDGMPRSGHSLTGSIVQEFHGDEAISVETMSPGLNELLLWHGTSEWGAKGIASKGFRVGQAKHGRRFGDGVYLAEDLAKSLAYCNRGANGHRYVLLCRALCGNMYYTESYGLDSIVPEDAHSILAYPERNSPREFIVFNESHVYPEYIIEFQ</sequence>
<protein>
    <recommendedName>
        <fullName evidence="1">Poly [ADP-ribose] polymerase</fullName>
        <shortName evidence="1">PARP</shortName>
        <ecNumber evidence="1">2.4.2.-</ecNumber>
    </recommendedName>
</protein>
<feature type="chain" id="PRO_5043273105" description="Poly [ADP-ribose] polymerase" evidence="4">
    <location>
        <begin position="35"/>
        <end position="655"/>
    </location>
</feature>
<evidence type="ECO:0000313" key="6">
    <source>
        <dbReference type="EMBL" id="CAI4011189.1"/>
    </source>
</evidence>
<proteinExistence type="predicted"/>
<evidence type="ECO:0000256" key="2">
    <source>
        <dbReference type="SAM" id="MobiDB-lite"/>
    </source>
</evidence>
<dbReference type="AlphaFoldDB" id="A0A9P1GI78"/>
<dbReference type="Proteomes" id="UP001152797">
    <property type="component" value="Unassembled WGS sequence"/>
</dbReference>
<feature type="compositionally biased region" description="Basic and acidic residues" evidence="2">
    <location>
        <begin position="41"/>
        <end position="59"/>
    </location>
</feature>
<keyword evidence="1" id="KW-0328">Glycosyltransferase</keyword>
<keyword evidence="1" id="KW-0808">Transferase</keyword>
<dbReference type="EMBL" id="CAMXCT030005035">
    <property type="protein sequence ID" value="CAL4798501.1"/>
    <property type="molecule type" value="Genomic_DNA"/>
</dbReference>
<dbReference type="Gene3D" id="3.90.228.10">
    <property type="match status" value="2"/>
</dbReference>
<evidence type="ECO:0000256" key="4">
    <source>
        <dbReference type="SAM" id="SignalP"/>
    </source>
</evidence>
<keyword evidence="3" id="KW-1133">Transmembrane helix</keyword>
<dbReference type="GO" id="GO:0003950">
    <property type="term" value="F:NAD+ poly-ADP-ribosyltransferase activity"/>
    <property type="evidence" value="ECO:0007669"/>
    <property type="project" value="UniProtKB-UniRule"/>
</dbReference>
<evidence type="ECO:0000256" key="3">
    <source>
        <dbReference type="SAM" id="Phobius"/>
    </source>
</evidence>
<keyword evidence="4" id="KW-0732">Signal</keyword>
<evidence type="ECO:0000256" key="1">
    <source>
        <dbReference type="RuleBase" id="RU362114"/>
    </source>
</evidence>
<feature type="domain" description="PARP catalytic" evidence="5">
    <location>
        <begin position="129"/>
        <end position="408"/>
    </location>
</feature>
<feature type="transmembrane region" description="Helical" evidence="3">
    <location>
        <begin position="69"/>
        <end position="90"/>
    </location>
</feature>
<dbReference type="PROSITE" id="PS51059">
    <property type="entry name" value="PARP_CATALYTIC"/>
    <property type="match status" value="2"/>
</dbReference>
<dbReference type="Pfam" id="PF00644">
    <property type="entry name" value="PARP"/>
    <property type="match status" value="2"/>
</dbReference>
<feature type="region of interest" description="Disordered" evidence="2">
    <location>
        <begin position="38"/>
        <end position="59"/>
    </location>
</feature>
<feature type="domain" description="PARP catalytic" evidence="5">
    <location>
        <begin position="435"/>
        <end position="655"/>
    </location>
</feature>
<dbReference type="EMBL" id="CAMXCT020005035">
    <property type="protein sequence ID" value="CAL1164564.1"/>
    <property type="molecule type" value="Genomic_DNA"/>
</dbReference>
<name>A0A9P1GI78_9DINO</name>
<dbReference type="OrthoDB" id="6133115at2759"/>
<gene>
    <name evidence="6" type="ORF">C1SCF055_LOCUS36372</name>
</gene>
<dbReference type="EC" id="2.4.2.-" evidence="1"/>
<dbReference type="GO" id="GO:0005634">
    <property type="term" value="C:nucleus"/>
    <property type="evidence" value="ECO:0007669"/>
    <property type="project" value="TreeGrafter"/>
</dbReference>
<keyword evidence="3" id="KW-0472">Membrane</keyword>
<dbReference type="PANTHER" id="PTHR45740">
    <property type="entry name" value="POLY [ADP-RIBOSE] POLYMERASE"/>
    <property type="match status" value="1"/>
</dbReference>
<dbReference type="InterPro" id="IPR012317">
    <property type="entry name" value="Poly(ADP-ribose)pol_cat_dom"/>
</dbReference>
<comment type="caution">
    <text evidence="6">The sequence shown here is derived from an EMBL/GenBank/DDBJ whole genome shotgun (WGS) entry which is preliminary data.</text>
</comment>
<dbReference type="GO" id="GO:1990404">
    <property type="term" value="F:NAD+-protein mono-ADP-ribosyltransferase activity"/>
    <property type="evidence" value="ECO:0007669"/>
    <property type="project" value="TreeGrafter"/>
</dbReference>
<reference evidence="6" key="1">
    <citation type="submission" date="2022-10" db="EMBL/GenBank/DDBJ databases">
        <authorList>
            <person name="Chen Y."/>
            <person name="Dougan E. K."/>
            <person name="Chan C."/>
            <person name="Rhodes N."/>
            <person name="Thang M."/>
        </authorList>
    </citation>
    <scope>NUCLEOTIDE SEQUENCE</scope>
</reference>